<dbReference type="Proteomes" id="UP000541444">
    <property type="component" value="Unassembled WGS sequence"/>
</dbReference>
<dbReference type="EMBL" id="JACGCM010002558">
    <property type="protein sequence ID" value="KAF6138670.1"/>
    <property type="molecule type" value="Genomic_DNA"/>
</dbReference>
<dbReference type="AlphaFoldDB" id="A0A7J7L7Y9"/>
<gene>
    <name evidence="1" type="ORF">GIB67_009864</name>
</gene>
<protein>
    <submittedName>
        <fullName evidence="1">Uncharacterized protein</fullName>
    </submittedName>
</protein>
<feature type="non-terminal residue" evidence="1">
    <location>
        <position position="1"/>
    </location>
</feature>
<evidence type="ECO:0000313" key="1">
    <source>
        <dbReference type="EMBL" id="KAF6138670.1"/>
    </source>
</evidence>
<organism evidence="1 2">
    <name type="scientific">Kingdonia uniflora</name>
    <dbReference type="NCBI Taxonomy" id="39325"/>
    <lineage>
        <taxon>Eukaryota</taxon>
        <taxon>Viridiplantae</taxon>
        <taxon>Streptophyta</taxon>
        <taxon>Embryophyta</taxon>
        <taxon>Tracheophyta</taxon>
        <taxon>Spermatophyta</taxon>
        <taxon>Magnoliopsida</taxon>
        <taxon>Ranunculales</taxon>
        <taxon>Circaeasteraceae</taxon>
        <taxon>Kingdonia</taxon>
    </lineage>
</organism>
<proteinExistence type="predicted"/>
<keyword evidence="2" id="KW-1185">Reference proteome</keyword>
<reference evidence="1 2" key="1">
    <citation type="journal article" date="2020" name="IScience">
        <title>Genome Sequencing of the Endangered Kingdonia uniflora (Circaeasteraceae, Ranunculales) Reveals Potential Mechanisms of Evolutionary Specialization.</title>
        <authorList>
            <person name="Sun Y."/>
            <person name="Deng T."/>
            <person name="Zhang A."/>
            <person name="Moore M.J."/>
            <person name="Landis J.B."/>
            <person name="Lin N."/>
            <person name="Zhang H."/>
            <person name="Zhang X."/>
            <person name="Huang J."/>
            <person name="Zhang X."/>
            <person name="Sun H."/>
            <person name="Wang H."/>
        </authorList>
    </citation>
    <scope>NUCLEOTIDE SEQUENCE [LARGE SCALE GENOMIC DNA]</scope>
    <source>
        <strain evidence="1">TB1705</strain>
        <tissue evidence="1">Leaf</tissue>
    </source>
</reference>
<comment type="caution">
    <text evidence="1">The sequence shown here is derived from an EMBL/GenBank/DDBJ whole genome shotgun (WGS) entry which is preliminary data.</text>
</comment>
<name>A0A7J7L7Y9_9MAGN</name>
<evidence type="ECO:0000313" key="2">
    <source>
        <dbReference type="Proteomes" id="UP000541444"/>
    </source>
</evidence>
<sequence length="114" mass="12965">TAAKKKKGLTAKFVARAYMLTRSRRSGHGDQQFWPTCITIWVQHLEMMGGKLHAVPRYSSRGSLYTSQSLLGSPRRWTPTHMSTVLDRNGTYPLRIDTLLQLCSCLGRHWTSTN</sequence>
<accession>A0A7J7L7Y9</accession>